<feature type="transmembrane region" description="Helical" evidence="1">
    <location>
        <begin position="24"/>
        <end position="43"/>
    </location>
</feature>
<proteinExistence type="predicted"/>
<organism evidence="2 3">
    <name type="scientific">Heyndrickxia acidicola</name>
    <dbReference type="NCBI Taxonomy" id="209389"/>
    <lineage>
        <taxon>Bacteria</taxon>
        <taxon>Bacillati</taxon>
        <taxon>Bacillota</taxon>
        <taxon>Bacilli</taxon>
        <taxon>Bacillales</taxon>
        <taxon>Bacillaceae</taxon>
        <taxon>Heyndrickxia</taxon>
    </lineage>
</organism>
<keyword evidence="3" id="KW-1185">Reference proteome</keyword>
<evidence type="ECO:0000256" key="1">
    <source>
        <dbReference type="SAM" id="Phobius"/>
    </source>
</evidence>
<dbReference type="RefSeq" id="WP_157090616.1">
    <property type="nucleotide sequence ID" value="NZ_JARMAB010000040.1"/>
</dbReference>
<keyword evidence="1" id="KW-0472">Membrane</keyword>
<accession>A0ABU6MLY4</accession>
<sequence>MPGVLSLEEQNAAEREESRPRINVLGAGFFFNLYIFILITAGTESSFYAKQTRLCKTS</sequence>
<keyword evidence="1" id="KW-1133">Transmembrane helix</keyword>
<reference evidence="2 3" key="1">
    <citation type="submission" date="2023-03" db="EMBL/GenBank/DDBJ databases">
        <title>Bacillus Genome Sequencing.</title>
        <authorList>
            <person name="Dunlap C."/>
        </authorList>
    </citation>
    <scope>NUCLEOTIDE SEQUENCE [LARGE SCALE GENOMIC DNA]</scope>
    <source>
        <strain evidence="2 3">B-23453</strain>
    </source>
</reference>
<protein>
    <recommendedName>
        <fullName evidence="4">Photosystem II protein L</fullName>
    </recommendedName>
</protein>
<dbReference type="EMBL" id="JARMAB010000040">
    <property type="protein sequence ID" value="MED1205699.1"/>
    <property type="molecule type" value="Genomic_DNA"/>
</dbReference>
<evidence type="ECO:0000313" key="2">
    <source>
        <dbReference type="EMBL" id="MED1205699.1"/>
    </source>
</evidence>
<gene>
    <name evidence="2" type="ORF">P4T90_21930</name>
</gene>
<comment type="caution">
    <text evidence="2">The sequence shown here is derived from an EMBL/GenBank/DDBJ whole genome shotgun (WGS) entry which is preliminary data.</text>
</comment>
<evidence type="ECO:0008006" key="4">
    <source>
        <dbReference type="Google" id="ProtNLM"/>
    </source>
</evidence>
<name>A0ABU6MLY4_9BACI</name>
<keyword evidence="1" id="KW-0812">Transmembrane</keyword>
<evidence type="ECO:0000313" key="3">
    <source>
        <dbReference type="Proteomes" id="UP001341444"/>
    </source>
</evidence>
<dbReference type="Proteomes" id="UP001341444">
    <property type="component" value="Unassembled WGS sequence"/>
</dbReference>